<reference evidence="2" key="1">
    <citation type="journal article" date="2020" name="Appl. Environ. Microbiol.">
        <title>Medium-Chain Fatty Acid Synthesis by 'Candidatus Weimeria bifida' gen. nov., sp. nov., and 'Candidatus Pseudoramibacter fermentans' sp. nov.</title>
        <authorList>
            <person name="Scarborough M.J."/>
            <person name="Myers K.S."/>
            <person name="Donohue T.J."/>
            <person name="Noguera D.R."/>
        </authorList>
    </citation>
    <scope>NUCLEOTIDE SEQUENCE</scope>
    <source>
        <strain evidence="2">EUB1.1</strain>
    </source>
</reference>
<dbReference type="EMBL" id="VOGB01000005">
    <property type="protein sequence ID" value="MQM73322.1"/>
    <property type="molecule type" value="Genomic_DNA"/>
</dbReference>
<feature type="transmembrane region" description="Helical" evidence="1">
    <location>
        <begin position="98"/>
        <end position="122"/>
    </location>
</feature>
<keyword evidence="1" id="KW-1133">Transmembrane helix</keyword>
<proteinExistence type="predicted"/>
<dbReference type="Proteomes" id="UP000473648">
    <property type="component" value="Unassembled WGS sequence"/>
</dbReference>
<protein>
    <submittedName>
        <fullName evidence="2">Uncharacterized protein</fullName>
    </submittedName>
</protein>
<feature type="transmembrane region" description="Helical" evidence="1">
    <location>
        <begin position="187"/>
        <end position="210"/>
    </location>
</feature>
<keyword evidence="1" id="KW-0812">Transmembrane</keyword>
<sequence length="265" mass="29171">MLGKLIKYEFKESWQPMVIVFGLMLAVALIDGIAMRVGARVEAFANLMSVIFGLLVVVAGVLVIVWTVKRFYDNLLSDQGYMTMALPASAAEQVGAKLIVNIVWILAYVAVVCLSTALLFVVSGGYEEVARQGIAWNFQQLNVSIAQYHLWASFWLVVVLTAASLAETILTVYFAMAVGQLVHRHRILLSVVMWIGIAVVEQILSVRMIYVMSDNMNSVVAAANFGKLVGAFNQFGLIALAITLVLGAIWFIATSWILDRHLNLE</sequence>
<keyword evidence="3" id="KW-1185">Reference proteome</keyword>
<feature type="transmembrane region" description="Helical" evidence="1">
    <location>
        <begin position="16"/>
        <end position="37"/>
    </location>
</feature>
<dbReference type="AlphaFoldDB" id="A0A6L5GT92"/>
<organism evidence="2 3">
    <name type="scientific">Candidatus Pseudoramibacter fermentans</name>
    <dbReference type="NCBI Taxonomy" id="2594427"/>
    <lineage>
        <taxon>Bacteria</taxon>
        <taxon>Bacillati</taxon>
        <taxon>Bacillota</taxon>
        <taxon>Clostridia</taxon>
        <taxon>Eubacteriales</taxon>
        <taxon>Eubacteriaceae</taxon>
        <taxon>Pseudoramibacter</taxon>
    </lineage>
</organism>
<evidence type="ECO:0000313" key="2">
    <source>
        <dbReference type="EMBL" id="MQM73322.1"/>
    </source>
</evidence>
<feature type="transmembrane region" description="Helical" evidence="1">
    <location>
        <begin position="235"/>
        <end position="258"/>
    </location>
</feature>
<accession>A0A6L5GT92</accession>
<name>A0A6L5GT92_9FIRM</name>
<feature type="transmembrane region" description="Helical" evidence="1">
    <location>
        <begin position="43"/>
        <end position="68"/>
    </location>
</feature>
<evidence type="ECO:0000256" key="1">
    <source>
        <dbReference type="SAM" id="Phobius"/>
    </source>
</evidence>
<comment type="caution">
    <text evidence="2">The sequence shown here is derived from an EMBL/GenBank/DDBJ whole genome shotgun (WGS) entry which is preliminary data.</text>
</comment>
<keyword evidence="1" id="KW-0472">Membrane</keyword>
<evidence type="ECO:0000313" key="3">
    <source>
        <dbReference type="Proteomes" id="UP000473648"/>
    </source>
</evidence>
<gene>
    <name evidence="2" type="ORF">FRC53_07940</name>
</gene>
<feature type="transmembrane region" description="Helical" evidence="1">
    <location>
        <begin position="150"/>
        <end position="175"/>
    </location>
</feature>